<name>K0KZ32_WICCF</name>
<proteinExistence type="predicted"/>
<dbReference type="eggNOG" id="ENOG502SC3B">
    <property type="taxonomic scope" value="Eukaryota"/>
</dbReference>
<comment type="caution">
    <text evidence="2">The sequence shown here is derived from an EMBL/GenBank/DDBJ whole genome shotgun (WGS) entry which is preliminary data.</text>
</comment>
<organism evidence="2 3">
    <name type="scientific">Wickerhamomyces ciferrii (strain ATCC 14091 / BCRC 22168 / CBS 111 / JCM 3599 / NBRC 0793 / NRRL Y-1031 F-60-10)</name>
    <name type="common">Yeast</name>
    <name type="synonym">Pichia ciferrii</name>
    <dbReference type="NCBI Taxonomy" id="1206466"/>
    <lineage>
        <taxon>Eukaryota</taxon>
        <taxon>Fungi</taxon>
        <taxon>Dikarya</taxon>
        <taxon>Ascomycota</taxon>
        <taxon>Saccharomycotina</taxon>
        <taxon>Saccharomycetes</taxon>
        <taxon>Phaffomycetales</taxon>
        <taxon>Wickerhamomycetaceae</taxon>
        <taxon>Wickerhamomyces</taxon>
    </lineage>
</organism>
<evidence type="ECO:0000256" key="1">
    <source>
        <dbReference type="SAM" id="MobiDB-lite"/>
    </source>
</evidence>
<feature type="compositionally biased region" description="Polar residues" evidence="1">
    <location>
        <begin position="76"/>
        <end position="97"/>
    </location>
</feature>
<feature type="compositionally biased region" description="Low complexity" evidence="1">
    <location>
        <begin position="140"/>
        <end position="151"/>
    </location>
</feature>
<feature type="compositionally biased region" description="Low complexity" evidence="1">
    <location>
        <begin position="160"/>
        <end position="179"/>
    </location>
</feature>
<gene>
    <name evidence="2" type="ORF">BN7_5946</name>
</gene>
<feature type="compositionally biased region" description="Basic and acidic residues" evidence="1">
    <location>
        <begin position="64"/>
        <end position="75"/>
    </location>
</feature>
<feature type="region of interest" description="Disordered" evidence="1">
    <location>
        <begin position="1"/>
        <end position="97"/>
    </location>
</feature>
<sequence length="241" mass="26852">MAKKLTEGRKPGSGRKKGTAKTLAEGRKVGSGRKKGSGGKAIGKTLADGRKAGSGRKKGSKSTSKIDDINAKTPEDSSLISAVDATNPNSISPTNNQQLLNSHDYIVQQTYNQNQSYEKQISQLTQLNQMHYIANHDPHQQQSHQHIQPSQYPTLGHFAPPNQQQTHQSQQIPHLQQMQHHQHHIHPQHSNSQSPQSTNQILNQQHLNQSPKYNDIKLIMNDLNGKGTIENTILPFNRSRQ</sequence>
<dbReference type="Proteomes" id="UP000009328">
    <property type="component" value="Unassembled WGS sequence"/>
</dbReference>
<feature type="region of interest" description="Disordered" evidence="1">
    <location>
        <begin position="137"/>
        <end position="199"/>
    </location>
</feature>
<accession>K0KZ32</accession>
<feature type="compositionally biased region" description="Basic and acidic residues" evidence="1">
    <location>
        <begin position="1"/>
        <end position="10"/>
    </location>
</feature>
<keyword evidence="3" id="KW-1185">Reference proteome</keyword>
<evidence type="ECO:0000313" key="3">
    <source>
        <dbReference type="Proteomes" id="UP000009328"/>
    </source>
</evidence>
<protein>
    <submittedName>
        <fullName evidence="2">EF-hand calcium-binding domain-containing protein</fullName>
    </submittedName>
</protein>
<dbReference type="EMBL" id="CAIF01000242">
    <property type="protein sequence ID" value="CCH46353.1"/>
    <property type="molecule type" value="Genomic_DNA"/>
</dbReference>
<dbReference type="HOGENOM" id="CLU_1152510_0_0_1"/>
<reference evidence="2 3" key="1">
    <citation type="journal article" date="2012" name="Eukaryot. Cell">
        <title>Draft genome sequence of Wickerhamomyces ciferrii NRRL Y-1031 F-60-10.</title>
        <authorList>
            <person name="Schneider J."/>
            <person name="Andrea H."/>
            <person name="Blom J."/>
            <person name="Jaenicke S."/>
            <person name="Ruckert C."/>
            <person name="Schorsch C."/>
            <person name="Szczepanowski R."/>
            <person name="Farwick M."/>
            <person name="Goesmann A."/>
            <person name="Puhler A."/>
            <person name="Schaffer S."/>
            <person name="Tauch A."/>
            <person name="Kohler T."/>
            <person name="Brinkrolf K."/>
        </authorList>
    </citation>
    <scope>NUCLEOTIDE SEQUENCE [LARGE SCALE GENOMIC DNA]</scope>
    <source>
        <strain evidence="3">ATCC 14091 / BCRC 22168 / CBS 111 / JCM 3599 / NBRC 0793 / NRRL Y-1031 F-60-10</strain>
    </source>
</reference>
<evidence type="ECO:0000313" key="2">
    <source>
        <dbReference type="EMBL" id="CCH46353.1"/>
    </source>
</evidence>
<feature type="compositionally biased region" description="Low complexity" evidence="1">
    <location>
        <begin position="188"/>
        <end position="199"/>
    </location>
</feature>
<dbReference type="InParanoid" id="K0KZ32"/>
<dbReference type="AlphaFoldDB" id="K0KZ32"/>